<dbReference type="Gene3D" id="1.10.340.30">
    <property type="entry name" value="Hypothetical protein, domain 2"/>
    <property type="match status" value="1"/>
</dbReference>
<comment type="caution">
    <text evidence="2">The sequence shown here is derived from an EMBL/GenBank/DDBJ whole genome shotgun (WGS) entry which is preliminary data.</text>
</comment>
<organism evidence="2 3">
    <name type="scientific">Eiseniibacteriota bacterium</name>
    <dbReference type="NCBI Taxonomy" id="2212470"/>
    <lineage>
        <taxon>Bacteria</taxon>
        <taxon>Candidatus Eiseniibacteriota</taxon>
    </lineage>
</organism>
<reference evidence="2 3" key="1">
    <citation type="journal article" date="2019" name="Nat. Microbiol.">
        <title>Mediterranean grassland soil C-N compound turnover is dependent on rainfall and depth, and is mediated by genomically divergent microorganisms.</title>
        <authorList>
            <person name="Diamond S."/>
            <person name="Andeer P.F."/>
            <person name="Li Z."/>
            <person name="Crits-Christoph A."/>
            <person name="Burstein D."/>
            <person name="Anantharaman K."/>
            <person name="Lane K.R."/>
            <person name="Thomas B.C."/>
            <person name="Pan C."/>
            <person name="Northen T.R."/>
            <person name="Banfield J.F."/>
        </authorList>
    </citation>
    <scope>NUCLEOTIDE SEQUENCE [LARGE SCALE GENOMIC DNA]</scope>
    <source>
        <strain evidence="2">WS_2</strain>
    </source>
</reference>
<dbReference type="PANTHER" id="PTHR31116">
    <property type="entry name" value="OS04G0501200 PROTEIN"/>
    <property type="match status" value="1"/>
</dbReference>
<name>A0A538T7K7_UNCEI</name>
<feature type="binding site" evidence="1">
    <location>
        <position position="7"/>
    </location>
    <ligand>
        <name>Zn(2+)</name>
        <dbReference type="ChEBI" id="CHEBI:29105"/>
    </ligand>
</feature>
<dbReference type="InterPro" id="IPR011257">
    <property type="entry name" value="DNA_glycosylase"/>
</dbReference>
<dbReference type="Pfam" id="PF03352">
    <property type="entry name" value="Adenine_glyco"/>
    <property type="match status" value="1"/>
</dbReference>
<feature type="non-terminal residue" evidence="2">
    <location>
        <position position="43"/>
    </location>
</feature>
<evidence type="ECO:0000313" key="3">
    <source>
        <dbReference type="Proteomes" id="UP000317716"/>
    </source>
</evidence>
<evidence type="ECO:0000256" key="1">
    <source>
        <dbReference type="PIRSR" id="PIRSR605019-1"/>
    </source>
</evidence>
<dbReference type="GO" id="GO:0008725">
    <property type="term" value="F:DNA-3-methyladenine glycosylase activity"/>
    <property type="evidence" value="ECO:0007669"/>
    <property type="project" value="InterPro"/>
</dbReference>
<sequence>MPDKRTCEWPSDDPRMIEYHDREWGTPVHDDRKQFEFLILEGA</sequence>
<dbReference type="GO" id="GO:0006284">
    <property type="term" value="P:base-excision repair"/>
    <property type="evidence" value="ECO:0007669"/>
    <property type="project" value="InterPro"/>
</dbReference>
<protein>
    <submittedName>
        <fullName evidence="2">DNA-3-methyladenine glycosylase I</fullName>
    </submittedName>
</protein>
<dbReference type="SUPFAM" id="SSF48150">
    <property type="entry name" value="DNA-glycosylase"/>
    <property type="match status" value="1"/>
</dbReference>
<dbReference type="InterPro" id="IPR005019">
    <property type="entry name" value="Adenine_glyco"/>
</dbReference>
<evidence type="ECO:0000313" key="2">
    <source>
        <dbReference type="EMBL" id="TMQ59630.1"/>
    </source>
</evidence>
<accession>A0A538T7K7</accession>
<dbReference type="EMBL" id="VBOS01000041">
    <property type="protein sequence ID" value="TMQ59630.1"/>
    <property type="molecule type" value="Genomic_DNA"/>
</dbReference>
<dbReference type="GO" id="GO:0046872">
    <property type="term" value="F:metal ion binding"/>
    <property type="evidence" value="ECO:0007669"/>
    <property type="project" value="UniProtKB-KW"/>
</dbReference>
<dbReference type="AlphaFoldDB" id="A0A538T7K7"/>
<keyword evidence="1" id="KW-0862">Zinc</keyword>
<dbReference type="PANTHER" id="PTHR31116:SF29">
    <property type="entry name" value="DNA GLYCOSYLASE SUPERFAMILY PROTEIN"/>
    <property type="match status" value="1"/>
</dbReference>
<proteinExistence type="predicted"/>
<dbReference type="Proteomes" id="UP000317716">
    <property type="component" value="Unassembled WGS sequence"/>
</dbReference>
<feature type="binding site" evidence="1">
    <location>
        <position position="20"/>
    </location>
    <ligand>
        <name>Zn(2+)</name>
        <dbReference type="ChEBI" id="CHEBI:29105"/>
    </ligand>
</feature>
<keyword evidence="1" id="KW-0479">Metal-binding</keyword>
<gene>
    <name evidence="2" type="ORF">E6K72_01415</name>
</gene>